<evidence type="ECO:0000256" key="3">
    <source>
        <dbReference type="ARBA" id="ARBA00022525"/>
    </source>
</evidence>
<dbReference type="SUPFAM" id="SSF81296">
    <property type="entry name" value="E set domains"/>
    <property type="match status" value="1"/>
</dbReference>
<dbReference type="PANTHER" id="PTHR11306">
    <property type="entry name" value="NIEMANN PICK TYPE C2 PROTEIN NPC2-RELATED"/>
    <property type="match status" value="1"/>
</dbReference>
<dbReference type="Proteomes" id="UP000728032">
    <property type="component" value="Unassembled WGS sequence"/>
</dbReference>
<dbReference type="InterPro" id="IPR003172">
    <property type="entry name" value="ML_dom"/>
</dbReference>
<dbReference type="EMBL" id="CAJPVJ010028881">
    <property type="protein sequence ID" value="CAG2179825.1"/>
    <property type="molecule type" value="Genomic_DNA"/>
</dbReference>
<evidence type="ECO:0000256" key="2">
    <source>
        <dbReference type="ARBA" id="ARBA00006370"/>
    </source>
</evidence>
<keyword evidence="7" id="KW-1185">Reference proteome</keyword>
<accession>A0A7R9MLZ7</accession>
<dbReference type="GO" id="GO:0005576">
    <property type="term" value="C:extracellular region"/>
    <property type="evidence" value="ECO:0007669"/>
    <property type="project" value="UniProtKB-SubCell"/>
</dbReference>
<evidence type="ECO:0000313" key="6">
    <source>
        <dbReference type="EMBL" id="CAD7662688.1"/>
    </source>
</evidence>
<keyword evidence="4" id="KW-0732">Signal</keyword>
<name>A0A7R9MLZ7_9ACAR</name>
<proteinExistence type="inferred from homology"/>
<evidence type="ECO:0000256" key="4">
    <source>
        <dbReference type="SAM" id="SignalP"/>
    </source>
</evidence>
<reference evidence="6" key="1">
    <citation type="submission" date="2020-11" db="EMBL/GenBank/DDBJ databases">
        <authorList>
            <person name="Tran Van P."/>
        </authorList>
    </citation>
    <scope>NUCLEOTIDE SEQUENCE</scope>
</reference>
<keyword evidence="3" id="KW-0964">Secreted</keyword>
<organism evidence="6">
    <name type="scientific">Oppiella nova</name>
    <dbReference type="NCBI Taxonomy" id="334625"/>
    <lineage>
        <taxon>Eukaryota</taxon>
        <taxon>Metazoa</taxon>
        <taxon>Ecdysozoa</taxon>
        <taxon>Arthropoda</taxon>
        <taxon>Chelicerata</taxon>
        <taxon>Arachnida</taxon>
        <taxon>Acari</taxon>
        <taxon>Acariformes</taxon>
        <taxon>Sarcoptiformes</taxon>
        <taxon>Oribatida</taxon>
        <taxon>Brachypylina</taxon>
        <taxon>Oppioidea</taxon>
        <taxon>Oppiidae</taxon>
        <taxon>Oppiella</taxon>
    </lineage>
</organism>
<dbReference type="OrthoDB" id="6489064at2759"/>
<dbReference type="AlphaFoldDB" id="A0A7R9MLZ7"/>
<feature type="signal peptide" evidence="4">
    <location>
        <begin position="1"/>
        <end position="16"/>
    </location>
</feature>
<dbReference type="SMART" id="SM00737">
    <property type="entry name" value="ML"/>
    <property type="match status" value="1"/>
</dbReference>
<dbReference type="InterPro" id="IPR014756">
    <property type="entry name" value="Ig_E-set"/>
</dbReference>
<feature type="domain" description="MD-2-related lipid-recognition" evidence="5">
    <location>
        <begin position="20"/>
        <end position="142"/>
    </location>
</feature>
<comment type="subcellular location">
    <subcellularLocation>
        <location evidence="1">Secreted</location>
    </subcellularLocation>
</comment>
<dbReference type="GO" id="GO:0015918">
    <property type="term" value="P:sterol transport"/>
    <property type="evidence" value="ECO:0007669"/>
    <property type="project" value="InterPro"/>
</dbReference>
<dbReference type="PANTHER" id="PTHR11306:SF68">
    <property type="entry name" value="NPC INTRACELLULAR CHOLESTEROL TRANSPORTER 2"/>
    <property type="match status" value="1"/>
</dbReference>
<protein>
    <recommendedName>
        <fullName evidence="5">MD-2-related lipid-recognition domain-containing protein</fullName>
    </recommendedName>
</protein>
<dbReference type="GO" id="GO:0032934">
    <property type="term" value="F:sterol binding"/>
    <property type="evidence" value="ECO:0007669"/>
    <property type="project" value="InterPro"/>
</dbReference>
<evidence type="ECO:0000259" key="5">
    <source>
        <dbReference type="SMART" id="SM00737"/>
    </source>
</evidence>
<dbReference type="Gene3D" id="2.60.40.770">
    <property type="match status" value="1"/>
</dbReference>
<comment type="similarity">
    <text evidence="2">Belongs to the NPC2 family.</text>
</comment>
<evidence type="ECO:0000313" key="7">
    <source>
        <dbReference type="Proteomes" id="UP000728032"/>
    </source>
</evidence>
<gene>
    <name evidence="6" type="ORF">ONB1V03_LOCUS19248</name>
</gene>
<dbReference type="InterPro" id="IPR039670">
    <property type="entry name" value="NPC2-like"/>
</dbReference>
<dbReference type="Pfam" id="PF02221">
    <property type="entry name" value="E1_DerP2_DerF2"/>
    <property type="match status" value="1"/>
</dbReference>
<feature type="chain" id="PRO_5035592702" description="MD-2-related lipid-recognition domain-containing protein" evidence="4">
    <location>
        <begin position="17"/>
        <end position="146"/>
    </location>
</feature>
<dbReference type="FunFam" id="2.60.40.770:FF:000001">
    <property type="entry name" value="NPC intracellular cholesterol transporter 2"/>
    <property type="match status" value="1"/>
</dbReference>
<sequence length="146" mass="16165">MLKFVIVALFIAFASAQAPYKDCGHGEIKSLTINKCKESPCVLHIDEEINTDIEAVANQDATKLKLNMTVDWGQGPVDITKLVPGFDTDGCHMVKCPIKKGDTISIVHKEKVPKESHTDMPVTLRIEMLGDQGELFCFSFTEVVKK</sequence>
<dbReference type="EMBL" id="OC943706">
    <property type="protein sequence ID" value="CAD7662688.1"/>
    <property type="molecule type" value="Genomic_DNA"/>
</dbReference>
<evidence type="ECO:0000256" key="1">
    <source>
        <dbReference type="ARBA" id="ARBA00004613"/>
    </source>
</evidence>